<accession>A0A2D3URH9</accession>
<feature type="region of interest" description="Disordered" evidence="1">
    <location>
        <begin position="175"/>
        <end position="211"/>
    </location>
</feature>
<dbReference type="GeneID" id="35599629"/>
<name>A0A2D3URH9_9PEZI</name>
<sequence length="211" mass="23435">MPPKAQRPPPHRPLPPWPYANVPPMPWVDRALAYEPAPKPDQSKSDPGIDVRWPKDVEFGTLERLHLFTTGGHCQILPQCGVCKTWLGLHCHRLKHVANCEAAGHLGEPCGRLYTIFRGCPRHPYSAGHNPEQSAYADELNPPDVEGRWAALFNFPIPEPPKLIPFKPWSETLRERAEAEAAEAAKLKEADTSSSSQPRQSTGSVPQPLAK</sequence>
<evidence type="ECO:0000256" key="1">
    <source>
        <dbReference type="SAM" id="MobiDB-lite"/>
    </source>
</evidence>
<evidence type="ECO:0000313" key="2">
    <source>
        <dbReference type="EMBL" id="CZT18611.1"/>
    </source>
</evidence>
<feature type="compositionally biased region" description="Low complexity" evidence="1">
    <location>
        <begin position="192"/>
        <end position="204"/>
    </location>
</feature>
<feature type="compositionally biased region" description="Basic and acidic residues" evidence="1">
    <location>
        <begin position="41"/>
        <end position="52"/>
    </location>
</feature>
<feature type="compositionally biased region" description="Basic and acidic residues" evidence="1">
    <location>
        <begin position="175"/>
        <end position="191"/>
    </location>
</feature>
<gene>
    <name evidence="2" type="ORF">RCC_04455</name>
</gene>
<keyword evidence="3" id="KW-1185">Reference proteome</keyword>
<dbReference type="AlphaFoldDB" id="A0A2D3URH9"/>
<feature type="region of interest" description="Disordered" evidence="1">
    <location>
        <begin position="33"/>
        <end position="52"/>
    </location>
</feature>
<protein>
    <submittedName>
        <fullName evidence="2">Uncharacterized protein</fullName>
    </submittedName>
</protein>
<reference evidence="2 3" key="1">
    <citation type="submission" date="2016-03" db="EMBL/GenBank/DDBJ databases">
        <authorList>
            <person name="Ploux O."/>
        </authorList>
    </citation>
    <scope>NUCLEOTIDE SEQUENCE [LARGE SCALE GENOMIC DNA]</scope>
    <source>
        <strain evidence="2 3">URUG2</strain>
    </source>
</reference>
<organism evidence="2 3">
    <name type="scientific">Ramularia collo-cygni</name>
    <dbReference type="NCBI Taxonomy" id="112498"/>
    <lineage>
        <taxon>Eukaryota</taxon>
        <taxon>Fungi</taxon>
        <taxon>Dikarya</taxon>
        <taxon>Ascomycota</taxon>
        <taxon>Pezizomycotina</taxon>
        <taxon>Dothideomycetes</taxon>
        <taxon>Dothideomycetidae</taxon>
        <taxon>Mycosphaerellales</taxon>
        <taxon>Mycosphaerellaceae</taxon>
        <taxon>Ramularia</taxon>
    </lineage>
</organism>
<dbReference type="RefSeq" id="XP_023625501.1">
    <property type="nucleotide sequence ID" value="XM_023769733.1"/>
</dbReference>
<dbReference type="Proteomes" id="UP000225277">
    <property type="component" value="Unassembled WGS sequence"/>
</dbReference>
<dbReference type="EMBL" id="FJUY01000006">
    <property type="protein sequence ID" value="CZT18611.1"/>
    <property type="molecule type" value="Genomic_DNA"/>
</dbReference>
<evidence type="ECO:0000313" key="3">
    <source>
        <dbReference type="Proteomes" id="UP000225277"/>
    </source>
</evidence>
<proteinExistence type="predicted"/>